<proteinExistence type="predicted"/>
<organism evidence="3 4">
    <name type="scientific">Manduca sexta</name>
    <name type="common">Tobacco hawkmoth</name>
    <name type="synonym">Tobacco hornworm</name>
    <dbReference type="NCBI Taxonomy" id="7130"/>
    <lineage>
        <taxon>Eukaryota</taxon>
        <taxon>Metazoa</taxon>
        <taxon>Ecdysozoa</taxon>
        <taxon>Arthropoda</taxon>
        <taxon>Hexapoda</taxon>
        <taxon>Insecta</taxon>
        <taxon>Pterygota</taxon>
        <taxon>Neoptera</taxon>
        <taxon>Endopterygota</taxon>
        <taxon>Lepidoptera</taxon>
        <taxon>Glossata</taxon>
        <taxon>Ditrysia</taxon>
        <taxon>Bombycoidea</taxon>
        <taxon>Sphingidae</taxon>
        <taxon>Sphinginae</taxon>
        <taxon>Sphingini</taxon>
        <taxon>Manduca</taxon>
    </lineage>
</organism>
<sequence>MCISSCDVGTQNEAFHNVESCEVGRTVLTSSTPTATTASNVGPAKHANGNKRPTPIIIYPTVTPESIVVPIVSCIFGFPLLALTVICCLRRRAKLARERARRRNCELDRGELSVVRLSPVKSKPRAVSLVRSPRAPPILELDTVLEERSDPEQTTLSQIVKWAPYCLGRSEQWAQRRQRRCARGTASGGARRSSAPARRSGPRSPASRWTRTTLMMILQSTIANSSTSAPSPTSASA</sequence>
<keyword evidence="2" id="KW-0812">Transmembrane</keyword>
<dbReference type="AlphaFoldDB" id="A0A921YX43"/>
<keyword evidence="4" id="KW-1185">Reference proteome</keyword>
<evidence type="ECO:0000256" key="1">
    <source>
        <dbReference type="SAM" id="MobiDB-lite"/>
    </source>
</evidence>
<keyword evidence="2" id="KW-0472">Membrane</keyword>
<gene>
    <name evidence="3" type="ORF">O3G_MSEX005060</name>
</gene>
<feature type="compositionally biased region" description="Low complexity" evidence="1">
    <location>
        <begin position="183"/>
        <end position="208"/>
    </location>
</feature>
<evidence type="ECO:0000313" key="4">
    <source>
        <dbReference type="Proteomes" id="UP000791440"/>
    </source>
</evidence>
<keyword evidence="2" id="KW-1133">Transmembrane helix</keyword>
<feature type="region of interest" description="Disordered" evidence="1">
    <location>
        <begin position="177"/>
        <end position="211"/>
    </location>
</feature>
<evidence type="ECO:0000256" key="2">
    <source>
        <dbReference type="SAM" id="Phobius"/>
    </source>
</evidence>
<feature type="transmembrane region" description="Helical" evidence="2">
    <location>
        <begin position="67"/>
        <end position="89"/>
    </location>
</feature>
<accession>A0A921YX43</accession>
<dbReference type="Proteomes" id="UP000791440">
    <property type="component" value="Unassembled WGS sequence"/>
</dbReference>
<comment type="caution">
    <text evidence="3">The sequence shown here is derived from an EMBL/GenBank/DDBJ whole genome shotgun (WGS) entry which is preliminary data.</text>
</comment>
<reference evidence="3" key="2">
    <citation type="submission" date="2020-12" db="EMBL/GenBank/DDBJ databases">
        <authorList>
            <person name="Kanost M."/>
        </authorList>
    </citation>
    <scope>NUCLEOTIDE SEQUENCE</scope>
</reference>
<reference evidence="3" key="1">
    <citation type="journal article" date="2016" name="Insect Biochem. Mol. Biol.">
        <title>Multifaceted biological insights from a draft genome sequence of the tobacco hornworm moth, Manduca sexta.</title>
        <authorList>
            <person name="Kanost M.R."/>
            <person name="Arrese E.L."/>
            <person name="Cao X."/>
            <person name="Chen Y.R."/>
            <person name="Chellapilla S."/>
            <person name="Goldsmith M.R."/>
            <person name="Grosse-Wilde E."/>
            <person name="Heckel D.G."/>
            <person name="Herndon N."/>
            <person name="Jiang H."/>
            <person name="Papanicolaou A."/>
            <person name="Qu J."/>
            <person name="Soulages J.L."/>
            <person name="Vogel H."/>
            <person name="Walters J."/>
            <person name="Waterhouse R.M."/>
            <person name="Ahn S.J."/>
            <person name="Almeida F.C."/>
            <person name="An C."/>
            <person name="Aqrawi P."/>
            <person name="Bretschneider A."/>
            <person name="Bryant W.B."/>
            <person name="Bucks S."/>
            <person name="Chao H."/>
            <person name="Chevignon G."/>
            <person name="Christen J.M."/>
            <person name="Clarke D.F."/>
            <person name="Dittmer N.T."/>
            <person name="Ferguson L.C.F."/>
            <person name="Garavelou S."/>
            <person name="Gordon K.H.J."/>
            <person name="Gunaratna R.T."/>
            <person name="Han Y."/>
            <person name="Hauser F."/>
            <person name="He Y."/>
            <person name="Heidel-Fischer H."/>
            <person name="Hirsh A."/>
            <person name="Hu Y."/>
            <person name="Jiang H."/>
            <person name="Kalra D."/>
            <person name="Klinner C."/>
            <person name="Konig C."/>
            <person name="Kovar C."/>
            <person name="Kroll A.R."/>
            <person name="Kuwar S.S."/>
            <person name="Lee S.L."/>
            <person name="Lehman R."/>
            <person name="Li K."/>
            <person name="Li Z."/>
            <person name="Liang H."/>
            <person name="Lovelace S."/>
            <person name="Lu Z."/>
            <person name="Mansfield J.H."/>
            <person name="McCulloch K.J."/>
            <person name="Mathew T."/>
            <person name="Morton B."/>
            <person name="Muzny D.M."/>
            <person name="Neunemann D."/>
            <person name="Ongeri F."/>
            <person name="Pauchet Y."/>
            <person name="Pu L.L."/>
            <person name="Pyrousis I."/>
            <person name="Rao X.J."/>
            <person name="Redding A."/>
            <person name="Roesel C."/>
            <person name="Sanchez-Gracia A."/>
            <person name="Schaack S."/>
            <person name="Shukla A."/>
            <person name="Tetreau G."/>
            <person name="Wang Y."/>
            <person name="Xiong G.H."/>
            <person name="Traut W."/>
            <person name="Walsh T.K."/>
            <person name="Worley K.C."/>
            <person name="Wu D."/>
            <person name="Wu W."/>
            <person name="Wu Y.Q."/>
            <person name="Zhang X."/>
            <person name="Zou Z."/>
            <person name="Zucker H."/>
            <person name="Briscoe A.D."/>
            <person name="Burmester T."/>
            <person name="Clem R.J."/>
            <person name="Feyereisen R."/>
            <person name="Grimmelikhuijzen C.J.P."/>
            <person name="Hamodrakas S.J."/>
            <person name="Hansson B.S."/>
            <person name="Huguet E."/>
            <person name="Jermiin L.S."/>
            <person name="Lan Q."/>
            <person name="Lehman H.K."/>
            <person name="Lorenzen M."/>
            <person name="Merzendorfer H."/>
            <person name="Michalopoulos I."/>
            <person name="Morton D.B."/>
            <person name="Muthukrishnan S."/>
            <person name="Oakeshott J.G."/>
            <person name="Palmer W."/>
            <person name="Park Y."/>
            <person name="Passarelli A.L."/>
            <person name="Rozas J."/>
            <person name="Schwartz L.M."/>
            <person name="Smith W."/>
            <person name="Southgate A."/>
            <person name="Vilcinskas A."/>
            <person name="Vogt R."/>
            <person name="Wang P."/>
            <person name="Werren J."/>
            <person name="Yu X.Q."/>
            <person name="Zhou J.J."/>
            <person name="Brown S.J."/>
            <person name="Scherer S.E."/>
            <person name="Richards S."/>
            <person name="Blissard G.W."/>
        </authorList>
    </citation>
    <scope>NUCLEOTIDE SEQUENCE</scope>
</reference>
<protein>
    <submittedName>
        <fullName evidence="3">Uncharacterized protein</fullName>
    </submittedName>
</protein>
<evidence type="ECO:0000313" key="3">
    <source>
        <dbReference type="EMBL" id="KAG6447571.1"/>
    </source>
</evidence>
<name>A0A921YX43_MANSE</name>
<dbReference type="EMBL" id="JH668346">
    <property type="protein sequence ID" value="KAG6447571.1"/>
    <property type="molecule type" value="Genomic_DNA"/>
</dbReference>